<protein>
    <submittedName>
        <fullName evidence="1">Putative endodeoxyribonuclease</fullName>
    </submittedName>
</protein>
<gene>
    <name evidence="1" type="ORF">MM415B00353_0012</name>
</gene>
<dbReference type="InterPro" id="IPR036614">
    <property type="entry name" value="RusA-like_sf"/>
</dbReference>
<accession>A0A6M3JAY5</accession>
<name>A0A6M3JAY5_9ZZZZ</name>
<dbReference type="SUPFAM" id="SSF103084">
    <property type="entry name" value="Holliday junction resolvase RusA"/>
    <property type="match status" value="1"/>
</dbReference>
<dbReference type="EMBL" id="MT141554">
    <property type="protein sequence ID" value="QJA66365.1"/>
    <property type="molecule type" value="Genomic_DNA"/>
</dbReference>
<sequence>MKSIQITIEGRPVAQARPRFFRRGKIVGTYSGQAKDKKAWISQAILQIKGHLEGPLAVSMVFLMPIPKGTSKKNVDAMLDCKIHHTKKPDIDNLGKWVLDCLNGIAYQDDSQIIHLASRKLYGTAPKTMISIDVIG</sequence>
<reference evidence="1" key="1">
    <citation type="submission" date="2020-03" db="EMBL/GenBank/DDBJ databases">
        <title>The deep terrestrial virosphere.</title>
        <authorList>
            <person name="Holmfeldt K."/>
            <person name="Nilsson E."/>
            <person name="Simone D."/>
            <person name="Lopez-Fernandez M."/>
            <person name="Wu X."/>
            <person name="de Brujin I."/>
            <person name="Lundin D."/>
            <person name="Andersson A."/>
            <person name="Bertilsson S."/>
            <person name="Dopson M."/>
        </authorList>
    </citation>
    <scope>NUCLEOTIDE SEQUENCE</scope>
    <source>
        <strain evidence="1">MM415B00353</strain>
    </source>
</reference>
<dbReference type="AlphaFoldDB" id="A0A6M3JAY5"/>
<dbReference type="GO" id="GO:0006310">
    <property type="term" value="P:DNA recombination"/>
    <property type="evidence" value="ECO:0007669"/>
    <property type="project" value="InterPro"/>
</dbReference>
<dbReference type="InterPro" id="IPR008822">
    <property type="entry name" value="Endonuclease_RusA-like"/>
</dbReference>
<dbReference type="GO" id="GO:0000287">
    <property type="term" value="F:magnesium ion binding"/>
    <property type="evidence" value="ECO:0007669"/>
    <property type="project" value="InterPro"/>
</dbReference>
<evidence type="ECO:0000313" key="1">
    <source>
        <dbReference type="EMBL" id="QJA66365.1"/>
    </source>
</evidence>
<dbReference type="GO" id="GO:0006281">
    <property type="term" value="P:DNA repair"/>
    <property type="evidence" value="ECO:0007669"/>
    <property type="project" value="InterPro"/>
</dbReference>
<proteinExistence type="predicted"/>
<dbReference type="Gene3D" id="3.30.1330.70">
    <property type="entry name" value="Holliday junction resolvase RusA"/>
    <property type="match status" value="1"/>
</dbReference>
<dbReference type="Pfam" id="PF05866">
    <property type="entry name" value="RusA"/>
    <property type="match status" value="1"/>
</dbReference>
<organism evidence="1">
    <name type="scientific">viral metagenome</name>
    <dbReference type="NCBI Taxonomy" id="1070528"/>
    <lineage>
        <taxon>unclassified sequences</taxon>
        <taxon>metagenomes</taxon>
        <taxon>organismal metagenomes</taxon>
    </lineage>
</organism>